<evidence type="ECO:0000313" key="1">
    <source>
        <dbReference type="EMBL" id="NJP43247.1"/>
    </source>
</evidence>
<dbReference type="SUPFAM" id="SSF56112">
    <property type="entry name" value="Protein kinase-like (PK-like)"/>
    <property type="match status" value="1"/>
</dbReference>
<dbReference type="Proteomes" id="UP000734511">
    <property type="component" value="Unassembled WGS sequence"/>
</dbReference>
<dbReference type="RefSeq" id="WP_167982125.1">
    <property type="nucleotide sequence ID" value="NZ_JAATEJ010000004.1"/>
</dbReference>
<reference evidence="1 2" key="1">
    <citation type="submission" date="2020-03" db="EMBL/GenBank/DDBJ databases">
        <title>WGS of actinomycetes isolated from Thailand.</title>
        <authorList>
            <person name="Thawai C."/>
        </authorList>
    </citation>
    <scope>NUCLEOTIDE SEQUENCE [LARGE SCALE GENOMIC DNA]</scope>
    <source>
        <strain evidence="1 2">PRB2-1</strain>
    </source>
</reference>
<gene>
    <name evidence="1" type="ORF">HCN08_07500</name>
</gene>
<name>A0ABX0ZJG2_9ACTN</name>
<proteinExistence type="predicted"/>
<dbReference type="Pfam" id="PF04655">
    <property type="entry name" value="APH_6_hur"/>
    <property type="match status" value="1"/>
</dbReference>
<keyword evidence="2" id="KW-1185">Reference proteome</keyword>
<dbReference type="Gene3D" id="1.10.510.10">
    <property type="entry name" value="Transferase(Phosphotransferase) domain 1"/>
    <property type="match status" value="1"/>
</dbReference>
<dbReference type="InterPro" id="IPR006748">
    <property type="entry name" value="NH2Glyco/OHUrea_AB-resist_kin"/>
</dbReference>
<accession>A0ABX0ZJG2</accession>
<protein>
    <submittedName>
        <fullName evidence="1">Phosphotransferase</fullName>
    </submittedName>
</protein>
<organism evidence="1 2">
    <name type="scientific">Actinacidiphila epipremni</name>
    <dbReference type="NCBI Taxonomy" id="2053013"/>
    <lineage>
        <taxon>Bacteria</taxon>
        <taxon>Bacillati</taxon>
        <taxon>Actinomycetota</taxon>
        <taxon>Actinomycetes</taxon>
        <taxon>Kitasatosporales</taxon>
        <taxon>Streptomycetaceae</taxon>
        <taxon>Actinacidiphila</taxon>
    </lineage>
</organism>
<sequence length="307" mass="34468">MTTTCRALPPLPETCRSRLLAHYGSAATTWLNGVPGLLTNAGRRWNLNLTGYHDAGHASVLATAHDREGSPVLVKMWFDADRYARETAALRLWRPGQDRVLLAADDEHRVAVLRMIAGRPGGDKPPSDETARVAEAVQQAHGIGRNVRPGRFPPLADHIRNEIEPRIRERGRTSRYGRHIAQITPYLAGLSADAARRTVLHADLYRENVAFTRQGRPMLLDPLPMQGDALFDWAFWTLYYRLGNGTDDRLREAARRSGVARSSILPWCLLIGLHGLLYYEDTRDPRHQQMADVLTVLLSYAEKETTP</sequence>
<comment type="caution">
    <text evidence="1">The sequence shown here is derived from an EMBL/GenBank/DDBJ whole genome shotgun (WGS) entry which is preliminary data.</text>
</comment>
<evidence type="ECO:0000313" key="2">
    <source>
        <dbReference type="Proteomes" id="UP000734511"/>
    </source>
</evidence>
<dbReference type="InterPro" id="IPR011009">
    <property type="entry name" value="Kinase-like_dom_sf"/>
</dbReference>
<dbReference type="EMBL" id="JAATEJ010000004">
    <property type="protein sequence ID" value="NJP43247.1"/>
    <property type="molecule type" value="Genomic_DNA"/>
</dbReference>